<organism evidence="1 2">
    <name type="scientific">Burkholderia pseudomallei (strain 1026b)</name>
    <dbReference type="NCBI Taxonomy" id="884204"/>
    <lineage>
        <taxon>Bacteria</taxon>
        <taxon>Pseudomonadati</taxon>
        <taxon>Pseudomonadota</taxon>
        <taxon>Betaproteobacteria</taxon>
        <taxon>Burkholderiales</taxon>
        <taxon>Burkholderiaceae</taxon>
        <taxon>Burkholderia</taxon>
        <taxon>pseudomallei group</taxon>
    </lineage>
</organism>
<sequence length="52" mass="5973">MRPFTVSVVIDASYPICSIVSPRRPAFRFKQSQISQFPVLKLTVFFTRPPES</sequence>
<proteinExistence type="predicted"/>
<dbReference type="KEGG" id="bpz:BP1026B_I2123"/>
<accession>A0A0H3HR46</accession>
<dbReference type="AlphaFoldDB" id="A0A0H3HR46"/>
<dbReference type="Proteomes" id="UP000010087">
    <property type="component" value="Chromosome 1"/>
</dbReference>
<evidence type="ECO:0000313" key="1">
    <source>
        <dbReference type="EMBL" id="AFI66738.1"/>
    </source>
</evidence>
<name>A0A0H3HR46_BURP2</name>
<protein>
    <submittedName>
        <fullName evidence="1">Uncharacterized protein</fullName>
    </submittedName>
</protein>
<reference evidence="1 2" key="1">
    <citation type="journal article" date="2012" name="PLoS ONE">
        <title>Evolution of Burkholderia pseudomallei in recurrent melioidosis.</title>
        <authorList>
            <person name="Hayden H.S."/>
            <person name="Lim R."/>
            <person name="Brittnacher M.J."/>
            <person name="Sims E.H."/>
            <person name="Ramage E.R."/>
            <person name="Fong C."/>
            <person name="Wu Z."/>
            <person name="Crist E."/>
            <person name="Chang J."/>
            <person name="Zhou Y."/>
            <person name="Radey M."/>
            <person name="Rohmer L."/>
            <person name="Haugen E."/>
            <person name="Gillett W."/>
            <person name="Wuthiekanun V."/>
            <person name="Peacock S.J."/>
            <person name="Kaul R."/>
            <person name="Miller S.I."/>
            <person name="Manoil C."/>
            <person name="Jacobs M.A."/>
        </authorList>
    </citation>
    <scope>NUCLEOTIDE SEQUENCE [LARGE SCALE GENOMIC DNA]</scope>
    <source>
        <strain evidence="1 2">1026b</strain>
    </source>
</reference>
<evidence type="ECO:0000313" key="2">
    <source>
        <dbReference type="Proteomes" id="UP000010087"/>
    </source>
</evidence>
<gene>
    <name evidence="1" type="ordered locus">BP1026B_I2123</name>
</gene>
<dbReference type="EMBL" id="CP002833">
    <property type="protein sequence ID" value="AFI66738.1"/>
    <property type="molecule type" value="Genomic_DNA"/>
</dbReference>